<dbReference type="AlphaFoldDB" id="A0A0B5Q4M6"/>
<sequence>MGKAFNRIIKSILEGLIEVIYPRENYCIICKEDNCFGICEHCRKSIKTIADPYQDEIISYGYYGGVLKDLILKFKYKSNFTAGDILAEFLEEYIIRNLKYQEYVITYIPLSKKSKKIRGFNQCEYIAKKIANDLSIEALEVLIKDKETKEQKKLKKDERYENIKDAFKIKKGLEIGKYNIILVDDVTTTGATLKEAYKLLRKYQVKDIKLLTLAKSHI</sequence>
<dbReference type="KEGG" id="cbei:LF65_00495"/>
<dbReference type="Gene3D" id="3.40.50.2020">
    <property type="match status" value="1"/>
</dbReference>
<dbReference type="Pfam" id="PF00156">
    <property type="entry name" value="Pribosyltran"/>
    <property type="match status" value="1"/>
</dbReference>
<comment type="similarity">
    <text evidence="1">Belongs to the ComF/GntX family.</text>
</comment>
<dbReference type="OrthoDB" id="9779910at2"/>
<organism evidence="3 4">
    <name type="scientific">Clostridium beijerinckii</name>
    <name type="common">Clostridium MP</name>
    <dbReference type="NCBI Taxonomy" id="1520"/>
    <lineage>
        <taxon>Bacteria</taxon>
        <taxon>Bacillati</taxon>
        <taxon>Bacillota</taxon>
        <taxon>Clostridia</taxon>
        <taxon>Eubacteriales</taxon>
        <taxon>Clostridiaceae</taxon>
        <taxon>Clostridium</taxon>
    </lineage>
</organism>
<evidence type="ECO:0000256" key="1">
    <source>
        <dbReference type="ARBA" id="ARBA00008007"/>
    </source>
</evidence>
<gene>
    <name evidence="3" type="ORF">LF65_00495</name>
</gene>
<dbReference type="CDD" id="cd06223">
    <property type="entry name" value="PRTases_typeI"/>
    <property type="match status" value="1"/>
</dbReference>
<evidence type="ECO:0000313" key="4">
    <source>
        <dbReference type="Proteomes" id="UP000031866"/>
    </source>
</evidence>
<dbReference type="PANTHER" id="PTHR47505">
    <property type="entry name" value="DNA UTILIZATION PROTEIN YHGH"/>
    <property type="match status" value="1"/>
</dbReference>
<evidence type="ECO:0000313" key="3">
    <source>
        <dbReference type="EMBL" id="AJG97134.1"/>
    </source>
</evidence>
<dbReference type="InterPro" id="IPR000836">
    <property type="entry name" value="PRTase_dom"/>
</dbReference>
<evidence type="ECO:0000259" key="2">
    <source>
        <dbReference type="Pfam" id="PF00156"/>
    </source>
</evidence>
<dbReference type="InterPro" id="IPR029057">
    <property type="entry name" value="PRTase-like"/>
</dbReference>
<accession>A0A0B5Q4M6</accession>
<dbReference type="Proteomes" id="UP000031866">
    <property type="component" value="Chromosome"/>
</dbReference>
<dbReference type="InterPro" id="IPR051910">
    <property type="entry name" value="ComF/GntX_DNA_util-trans"/>
</dbReference>
<dbReference type="EMBL" id="CP010086">
    <property type="protein sequence ID" value="AJG97134.1"/>
    <property type="molecule type" value="Genomic_DNA"/>
</dbReference>
<dbReference type="RefSeq" id="WP_017213037.1">
    <property type="nucleotide sequence ID" value="NZ_CP010086.2"/>
</dbReference>
<name>A0A0B5Q4M6_CLOBE</name>
<dbReference type="STRING" id="1520.LF65_00495"/>
<reference evidence="4" key="1">
    <citation type="submission" date="2014-12" db="EMBL/GenBank/DDBJ databases">
        <title>Genome sequence of Clostridium beijerinckii strain 59B.</title>
        <authorList>
            <person name="Little G.T."/>
            <person name="Minton N.P."/>
        </authorList>
    </citation>
    <scope>NUCLEOTIDE SEQUENCE [LARGE SCALE GENOMIC DNA]</scope>
    <source>
        <strain evidence="4">59B</strain>
    </source>
</reference>
<proteinExistence type="inferred from homology"/>
<dbReference type="SUPFAM" id="SSF53271">
    <property type="entry name" value="PRTase-like"/>
    <property type="match status" value="1"/>
</dbReference>
<dbReference type="PANTHER" id="PTHR47505:SF1">
    <property type="entry name" value="DNA UTILIZATION PROTEIN YHGH"/>
    <property type="match status" value="1"/>
</dbReference>
<protein>
    <submittedName>
        <fullName evidence="3">Competence protein ComF</fullName>
    </submittedName>
</protein>
<feature type="domain" description="Phosphoribosyltransferase" evidence="2">
    <location>
        <begin position="123"/>
        <end position="215"/>
    </location>
</feature>